<accession>A0A4Q7EDR8</accession>
<evidence type="ECO:0000259" key="2">
    <source>
        <dbReference type="Pfam" id="PF14302"/>
    </source>
</evidence>
<feature type="signal peptide" evidence="1">
    <location>
        <begin position="1"/>
        <end position="33"/>
    </location>
</feature>
<feature type="domain" description="DUF4377" evidence="2">
    <location>
        <begin position="53"/>
        <end position="123"/>
    </location>
</feature>
<comment type="caution">
    <text evidence="3">The sequence shown here is derived from an EMBL/GenBank/DDBJ whole genome shotgun (WGS) entry which is preliminary data.</text>
</comment>
<dbReference type="Pfam" id="PF14302">
    <property type="entry name" value="DUF4377"/>
    <property type="match status" value="1"/>
</dbReference>
<feature type="chain" id="PRO_5020200932" description="DUF4377 domain-containing protein" evidence="1">
    <location>
        <begin position="34"/>
        <end position="202"/>
    </location>
</feature>
<reference evidence="3 4" key="1">
    <citation type="submission" date="2018-01" db="EMBL/GenBank/DDBJ databases">
        <title>Co-occurrence of chitin degradation, pigmentation and bioactivity in marine Pseudoalteromonas.</title>
        <authorList>
            <person name="Paulsen S."/>
            <person name="Gram L."/>
            <person name="Machado H."/>
        </authorList>
    </citation>
    <scope>NUCLEOTIDE SEQUENCE [LARGE SCALE GENOMIC DNA]</scope>
    <source>
        <strain evidence="3 4">S1946</strain>
    </source>
</reference>
<dbReference type="EMBL" id="PPUZ01000024">
    <property type="protein sequence ID" value="RZM81243.1"/>
    <property type="molecule type" value="Genomic_DNA"/>
</dbReference>
<evidence type="ECO:0000313" key="3">
    <source>
        <dbReference type="EMBL" id="RZM81243.1"/>
    </source>
</evidence>
<gene>
    <name evidence="3" type="ORF">C3B51_09670</name>
</gene>
<dbReference type="AlphaFoldDB" id="A0A4Q7EDR8"/>
<evidence type="ECO:0000313" key="4">
    <source>
        <dbReference type="Proteomes" id="UP000292345"/>
    </source>
</evidence>
<dbReference type="Proteomes" id="UP000292345">
    <property type="component" value="Unassembled WGS sequence"/>
</dbReference>
<protein>
    <recommendedName>
        <fullName evidence="2">DUF4377 domain-containing protein</fullName>
    </recommendedName>
</protein>
<dbReference type="InterPro" id="IPR025485">
    <property type="entry name" value="DUF4377"/>
</dbReference>
<organism evidence="3 4">
    <name type="scientific">Pseudoalteromonas rubra</name>
    <dbReference type="NCBI Taxonomy" id="43658"/>
    <lineage>
        <taxon>Bacteria</taxon>
        <taxon>Pseudomonadati</taxon>
        <taxon>Pseudomonadota</taxon>
        <taxon>Gammaproteobacteria</taxon>
        <taxon>Alteromonadales</taxon>
        <taxon>Pseudoalteromonadaceae</taxon>
        <taxon>Pseudoalteromonas</taxon>
    </lineage>
</organism>
<keyword evidence="1" id="KW-0732">Signal</keyword>
<proteinExistence type="predicted"/>
<sequence length="202" mass="22613">MDMTKMTLLSRQALISSVAVLYLAGCGSSDSSAAPSLQNNNERAETKTQVWNIDAYAQHCTGVAQQLCLRVKPSDEESYSLHYGLIEGFEYQWGHHYQLEVTESDVNNAPADASTKKVQLKAISSVKEDSIGTEYILSDVNLQPDTLVYDDKEQGYRFLGKPFSCTEYVDCDHLYSMRETGAKVNLTFRYEGNANIALLNWN</sequence>
<evidence type="ECO:0000256" key="1">
    <source>
        <dbReference type="SAM" id="SignalP"/>
    </source>
</evidence>
<name>A0A4Q7EDR8_9GAMM</name>